<proteinExistence type="inferred from homology"/>
<dbReference type="EMBL" id="FZQP02006666">
    <property type="protein sequence ID" value="VVD03304.1"/>
    <property type="molecule type" value="Genomic_DNA"/>
</dbReference>
<evidence type="ECO:0000256" key="10">
    <source>
        <dbReference type="ARBA" id="ARBA00041080"/>
    </source>
</evidence>
<evidence type="ECO:0000256" key="9">
    <source>
        <dbReference type="ARBA" id="ARBA00038319"/>
    </source>
</evidence>
<evidence type="ECO:0000256" key="3">
    <source>
        <dbReference type="ARBA" id="ARBA00022794"/>
    </source>
</evidence>
<evidence type="ECO:0000313" key="11">
    <source>
        <dbReference type="EMBL" id="VVD03304.1"/>
    </source>
</evidence>
<dbReference type="GO" id="GO:0044458">
    <property type="term" value="P:motile cilium assembly"/>
    <property type="evidence" value="ECO:0007669"/>
    <property type="project" value="TreeGrafter"/>
</dbReference>
<dbReference type="PANTHER" id="PTHR22069:SF0">
    <property type="entry name" value="RADIAL SPOKE HEAD PROTEIN 9 HOMOLOG"/>
    <property type="match status" value="1"/>
</dbReference>
<dbReference type="Proteomes" id="UP000324832">
    <property type="component" value="Unassembled WGS sequence"/>
</dbReference>
<dbReference type="GO" id="GO:0035082">
    <property type="term" value="P:axoneme assembly"/>
    <property type="evidence" value="ECO:0007669"/>
    <property type="project" value="InterPro"/>
</dbReference>
<keyword evidence="5" id="KW-0969">Cilium</keyword>
<keyword evidence="2" id="KW-0963">Cytoplasm</keyword>
<sequence>MNIHKLWEYREYVNVNGMMLSNELISFLQNHLTVLQVENHFTHMQYWGQIYAVDADYHIAVGINKDAIHDRKYYYSTDFKFWGLLPKPKKKYKHLSLLTTFPFRGDPSLKIKVIDESFDEHNPDRCQTMQEEKRLAATISNICDEAEVCARGQLIKQPDGTVVINPNFYGLTGPEAKLIKSYLHIRPAQQRWNTNLLTRPDYNYSMDFLDSIDQDIPSGCWNLSVEQSGNVAYLKSLYWPGMSYFHKIRSSDAGFLYVGNGRKILDVPFLI</sequence>
<keyword evidence="7" id="KW-0966">Cell projection</keyword>
<dbReference type="OrthoDB" id="10258956at2759"/>
<keyword evidence="12" id="KW-1185">Reference proteome</keyword>
<evidence type="ECO:0000256" key="8">
    <source>
        <dbReference type="ARBA" id="ARBA00037822"/>
    </source>
</evidence>
<dbReference type="GO" id="GO:0005930">
    <property type="term" value="C:axoneme"/>
    <property type="evidence" value="ECO:0007669"/>
    <property type="project" value="TreeGrafter"/>
</dbReference>
<comment type="subcellular location">
    <subcellularLocation>
        <location evidence="8">Cell projection</location>
        <location evidence="8">Kinocilium</location>
    </subcellularLocation>
    <subcellularLocation>
        <location evidence="1">Cytoplasm</location>
        <location evidence="1">Cytoskeleton</location>
        <location evidence="1">Flagellum axoneme</location>
    </subcellularLocation>
</comment>
<dbReference type="GO" id="GO:0060091">
    <property type="term" value="C:kinocilium"/>
    <property type="evidence" value="ECO:0007669"/>
    <property type="project" value="UniProtKB-SubCell"/>
</dbReference>
<evidence type="ECO:0000256" key="7">
    <source>
        <dbReference type="ARBA" id="ARBA00023273"/>
    </source>
</evidence>
<comment type="similarity">
    <text evidence="9">Belongs to the flagellar radial spoke RSP9 family.</text>
</comment>
<gene>
    <name evidence="11" type="ORF">LSINAPIS_LOCUS13323</name>
</gene>
<keyword evidence="3" id="KW-0970">Cilium biogenesis/degradation</keyword>
<dbReference type="PANTHER" id="PTHR22069">
    <property type="entry name" value="MITOCHONDRIAL RIBOSOMAL PROTEIN S18"/>
    <property type="match status" value="1"/>
</dbReference>
<evidence type="ECO:0000256" key="5">
    <source>
        <dbReference type="ARBA" id="ARBA00023069"/>
    </source>
</evidence>
<accession>A0A5E4R1W2</accession>
<keyword evidence="6" id="KW-0206">Cytoskeleton</keyword>
<keyword evidence="4" id="KW-0282">Flagellum</keyword>
<evidence type="ECO:0000256" key="2">
    <source>
        <dbReference type="ARBA" id="ARBA00022490"/>
    </source>
</evidence>
<protein>
    <recommendedName>
        <fullName evidence="10">Radial spoke head protein 9 homolog</fullName>
    </recommendedName>
</protein>
<evidence type="ECO:0000256" key="4">
    <source>
        <dbReference type="ARBA" id="ARBA00022846"/>
    </source>
</evidence>
<dbReference type="GO" id="GO:0060294">
    <property type="term" value="P:cilium movement involved in cell motility"/>
    <property type="evidence" value="ECO:0007669"/>
    <property type="project" value="TreeGrafter"/>
</dbReference>
<organism evidence="11 12">
    <name type="scientific">Leptidea sinapis</name>
    <dbReference type="NCBI Taxonomy" id="189913"/>
    <lineage>
        <taxon>Eukaryota</taxon>
        <taxon>Metazoa</taxon>
        <taxon>Ecdysozoa</taxon>
        <taxon>Arthropoda</taxon>
        <taxon>Hexapoda</taxon>
        <taxon>Insecta</taxon>
        <taxon>Pterygota</taxon>
        <taxon>Neoptera</taxon>
        <taxon>Endopterygota</taxon>
        <taxon>Lepidoptera</taxon>
        <taxon>Glossata</taxon>
        <taxon>Ditrysia</taxon>
        <taxon>Papilionoidea</taxon>
        <taxon>Pieridae</taxon>
        <taxon>Dismorphiinae</taxon>
        <taxon>Leptidea</taxon>
    </lineage>
</organism>
<evidence type="ECO:0000313" key="12">
    <source>
        <dbReference type="Proteomes" id="UP000324832"/>
    </source>
</evidence>
<dbReference type="AlphaFoldDB" id="A0A5E4R1W2"/>
<evidence type="ECO:0000256" key="6">
    <source>
        <dbReference type="ARBA" id="ARBA00023212"/>
    </source>
</evidence>
<name>A0A5E4R1W2_9NEOP</name>
<dbReference type="InterPro" id="IPR055316">
    <property type="entry name" value="RSP9"/>
</dbReference>
<reference evidence="11 12" key="1">
    <citation type="submission" date="2017-07" db="EMBL/GenBank/DDBJ databases">
        <authorList>
            <person name="Talla V."/>
            <person name="Backstrom N."/>
        </authorList>
    </citation>
    <scope>NUCLEOTIDE SEQUENCE [LARGE SCALE GENOMIC DNA]</scope>
</reference>
<evidence type="ECO:0000256" key="1">
    <source>
        <dbReference type="ARBA" id="ARBA00004611"/>
    </source>
</evidence>